<sequence>MIDNKSAEKRVRDSLLTPEQLAIQVHEDHAPSERRTWTIFGLFVAACFLLFFLLFIFSV</sequence>
<reference evidence="2 3" key="1">
    <citation type="journal article" date="2016" name="Nat. Commun.">
        <title>Thousands of microbial genomes shed light on interconnected biogeochemical processes in an aquifer system.</title>
        <authorList>
            <person name="Anantharaman K."/>
            <person name="Brown C.T."/>
            <person name="Hug L.A."/>
            <person name="Sharon I."/>
            <person name="Castelle C.J."/>
            <person name="Probst A.J."/>
            <person name="Thomas B.C."/>
            <person name="Singh A."/>
            <person name="Wilkins M.J."/>
            <person name="Karaoz U."/>
            <person name="Brodie E.L."/>
            <person name="Williams K.H."/>
            <person name="Hubbard S.S."/>
            <person name="Banfield J.F."/>
        </authorList>
    </citation>
    <scope>NUCLEOTIDE SEQUENCE [LARGE SCALE GENOMIC DNA]</scope>
</reference>
<keyword evidence="1" id="KW-0812">Transmembrane</keyword>
<feature type="transmembrane region" description="Helical" evidence="1">
    <location>
        <begin position="37"/>
        <end position="57"/>
    </location>
</feature>
<evidence type="ECO:0000313" key="2">
    <source>
        <dbReference type="EMBL" id="OGY87588.1"/>
    </source>
</evidence>
<dbReference type="EMBL" id="MHKI01000007">
    <property type="protein sequence ID" value="OGY87588.1"/>
    <property type="molecule type" value="Genomic_DNA"/>
</dbReference>
<organism evidence="2 3">
    <name type="scientific">Candidatus Kerfeldbacteria bacterium RIFOXYB2_FULL_38_14</name>
    <dbReference type="NCBI Taxonomy" id="1798547"/>
    <lineage>
        <taxon>Bacteria</taxon>
        <taxon>Candidatus Kerfeldiibacteriota</taxon>
    </lineage>
</organism>
<keyword evidence="1" id="KW-0472">Membrane</keyword>
<dbReference type="Proteomes" id="UP000176420">
    <property type="component" value="Unassembled WGS sequence"/>
</dbReference>
<evidence type="ECO:0000256" key="1">
    <source>
        <dbReference type="SAM" id="Phobius"/>
    </source>
</evidence>
<accession>A0A1G2BEC8</accession>
<keyword evidence="1" id="KW-1133">Transmembrane helix</keyword>
<protein>
    <submittedName>
        <fullName evidence="2">Uncharacterized protein</fullName>
    </submittedName>
</protein>
<comment type="caution">
    <text evidence="2">The sequence shown here is derived from an EMBL/GenBank/DDBJ whole genome shotgun (WGS) entry which is preliminary data.</text>
</comment>
<proteinExistence type="predicted"/>
<name>A0A1G2BEC8_9BACT</name>
<gene>
    <name evidence="2" type="ORF">A2319_03220</name>
</gene>
<evidence type="ECO:0000313" key="3">
    <source>
        <dbReference type="Proteomes" id="UP000176420"/>
    </source>
</evidence>
<dbReference type="AlphaFoldDB" id="A0A1G2BEC8"/>